<reference evidence="2 3" key="1">
    <citation type="submission" date="2020-06" db="EMBL/GenBank/DDBJ databases">
        <authorList>
            <person name="Criscuolo A."/>
        </authorList>
    </citation>
    <scope>NUCLEOTIDE SEQUENCE [LARGE SCALE GENOMIC DNA]</scope>
    <source>
        <strain evidence="3">CIP 111411</strain>
    </source>
</reference>
<dbReference type="AlphaFoldDB" id="A0A6V6Z2V0"/>
<evidence type="ECO:0000256" key="1">
    <source>
        <dbReference type="SAM" id="SignalP"/>
    </source>
</evidence>
<name>A0A6V6Z2V0_9FLAO</name>
<evidence type="ECO:0000313" key="2">
    <source>
        <dbReference type="EMBL" id="CAD0006063.1"/>
    </source>
</evidence>
<feature type="signal peptide" evidence="1">
    <location>
        <begin position="1"/>
        <end position="24"/>
    </location>
</feature>
<organism evidence="2 3">
    <name type="scientific">Flavobacterium salmonis</name>
    <dbReference type="NCBI Taxonomy" id="2654844"/>
    <lineage>
        <taxon>Bacteria</taxon>
        <taxon>Pseudomonadati</taxon>
        <taxon>Bacteroidota</taxon>
        <taxon>Flavobacteriia</taxon>
        <taxon>Flavobacteriales</taxon>
        <taxon>Flavobacteriaceae</taxon>
        <taxon>Flavobacterium</taxon>
    </lineage>
</organism>
<protein>
    <recommendedName>
        <fullName evidence="4">NVEALA protein</fullName>
    </recommendedName>
</protein>
<accession>A0A6V6Z2V0</accession>
<keyword evidence="1" id="KW-0732">Signal</keyword>
<dbReference type="Pfam" id="PF20130">
    <property type="entry name" value="DUF6520"/>
    <property type="match status" value="1"/>
</dbReference>
<comment type="caution">
    <text evidence="2">The sequence shown here is derived from an EMBL/GenBank/DDBJ whole genome shotgun (WGS) entry which is preliminary data.</text>
</comment>
<dbReference type="Proteomes" id="UP000530060">
    <property type="component" value="Unassembled WGS sequence"/>
</dbReference>
<dbReference type="RefSeq" id="WP_078227726.1">
    <property type="nucleotide sequence ID" value="NZ_CAIJDP010000075.1"/>
</dbReference>
<gene>
    <name evidence="2" type="ORF">FLAT13_03108</name>
</gene>
<keyword evidence="3" id="KW-1185">Reference proteome</keyword>
<dbReference type="InterPro" id="IPR045391">
    <property type="entry name" value="DUF6520"/>
</dbReference>
<sequence>MKKIILKSVLPMVTVLLAVFGAFAFTEAPKEELLTVDMIGVLPNSCEESSTVCSTIFNTQQCQEGSQNLYRLNAAGTACPDPLYRKQ</sequence>
<dbReference type="EMBL" id="CAIJDP010000075">
    <property type="protein sequence ID" value="CAD0006063.1"/>
    <property type="molecule type" value="Genomic_DNA"/>
</dbReference>
<evidence type="ECO:0008006" key="4">
    <source>
        <dbReference type="Google" id="ProtNLM"/>
    </source>
</evidence>
<proteinExistence type="predicted"/>
<evidence type="ECO:0000313" key="3">
    <source>
        <dbReference type="Proteomes" id="UP000530060"/>
    </source>
</evidence>
<feature type="chain" id="PRO_5027579059" description="NVEALA protein" evidence="1">
    <location>
        <begin position="25"/>
        <end position="87"/>
    </location>
</feature>